<keyword evidence="4" id="KW-1185">Reference proteome</keyword>
<reference evidence="3" key="2">
    <citation type="journal article" date="2023" name="Science">
        <title>Genomic signatures of disease resistance in endangered staghorn corals.</title>
        <authorList>
            <person name="Vollmer S.V."/>
            <person name="Selwyn J.D."/>
            <person name="Despard B.A."/>
            <person name="Roesel C.L."/>
        </authorList>
    </citation>
    <scope>NUCLEOTIDE SEQUENCE</scope>
    <source>
        <strain evidence="3">K2</strain>
    </source>
</reference>
<dbReference type="Proteomes" id="UP001249851">
    <property type="component" value="Unassembled WGS sequence"/>
</dbReference>
<protein>
    <submittedName>
        <fullName evidence="3">Coiled-coil domain-containing protein 112</fullName>
    </submittedName>
</protein>
<feature type="region of interest" description="Disordered" evidence="2">
    <location>
        <begin position="106"/>
        <end position="133"/>
    </location>
</feature>
<evidence type="ECO:0000256" key="1">
    <source>
        <dbReference type="ARBA" id="ARBA00023054"/>
    </source>
</evidence>
<reference evidence="3" key="1">
    <citation type="journal article" date="2023" name="G3 (Bethesda)">
        <title>Whole genome assembly and annotation of the endangered Caribbean coral Acropora cervicornis.</title>
        <authorList>
            <person name="Selwyn J.D."/>
            <person name="Vollmer S.V."/>
        </authorList>
    </citation>
    <scope>NUCLEOTIDE SEQUENCE</scope>
    <source>
        <strain evidence="3">K2</strain>
    </source>
</reference>
<sequence length="365" mass="41935">MEEIENSMMIFKEQQRKVYDQILQEERIFTQEVSAVDKKFDSWCQLPVPVTAAVEVKKASGSSTASLPRAVAAFERFLAQTGGHQGGWDDYDHQLFLKLKGKHKAGKRETLKDDDGEIEEEERKKKKREEKIEKERDERIKQLNEWKVQKELEKAKMDEERLGVKAHVEEYAKQRAEEQAILRAAQQVREEKNREALKLTAEEVVKIQGRVSIIPVVGPDITESEDVRRKTRKDESEGVGEGRKRKTTTEIKRPVIYLSPSEFTVIKPMADFKFSLLGGAPCPSPLQPFMFETVPKSKLTYLVIHLGFTNSLWAGNRERKRDLRRVEKVWHCACLAGNYHRNGEVGGSILETRIVLAIDRKSVGF</sequence>
<dbReference type="AlphaFoldDB" id="A0AAD9UX63"/>
<accession>A0AAD9UX63</accession>
<name>A0AAD9UX63_ACRCE</name>
<dbReference type="InterPro" id="IPR039902">
    <property type="entry name" value="CCDC148/CCDC112"/>
</dbReference>
<evidence type="ECO:0000313" key="4">
    <source>
        <dbReference type="Proteomes" id="UP001249851"/>
    </source>
</evidence>
<organism evidence="3 4">
    <name type="scientific">Acropora cervicornis</name>
    <name type="common">Staghorn coral</name>
    <dbReference type="NCBI Taxonomy" id="6130"/>
    <lineage>
        <taxon>Eukaryota</taxon>
        <taxon>Metazoa</taxon>
        <taxon>Cnidaria</taxon>
        <taxon>Anthozoa</taxon>
        <taxon>Hexacorallia</taxon>
        <taxon>Scleractinia</taxon>
        <taxon>Astrocoeniina</taxon>
        <taxon>Acroporidae</taxon>
        <taxon>Acropora</taxon>
    </lineage>
</organism>
<evidence type="ECO:0000313" key="3">
    <source>
        <dbReference type="EMBL" id="KAK2553279.1"/>
    </source>
</evidence>
<dbReference type="PANTHER" id="PTHR21549">
    <property type="entry name" value="MUTATED IN BLADDER CANCER 1"/>
    <property type="match status" value="1"/>
</dbReference>
<evidence type="ECO:0000256" key="2">
    <source>
        <dbReference type="SAM" id="MobiDB-lite"/>
    </source>
</evidence>
<dbReference type="EMBL" id="JARQWQ010000079">
    <property type="protein sequence ID" value="KAK2553279.1"/>
    <property type="molecule type" value="Genomic_DNA"/>
</dbReference>
<gene>
    <name evidence="3" type="ORF">P5673_025483</name>
</gene>
<dbReference type="PANTHER" id="PTHR21549:SF0">
    <property type="entry name" value="COILED-COIL DOMAIN-CONTAINING PROTEIN 112"/>
    <property type="match status" value="1"/>
</dbReference>
<comment type="caution">
    <text evidence="3">The sequence shown here is derived from an EMBL/GenBank/DDBJ whole genome shotgun (WGS) entry which is preliminary data.</text>
</comment>
<proteinExistence type="predicted"/>
<feature type="compositionally biased region" description="Basic and acidic residues" evidence="2">
    <location>
        <begin position="225"/>
        <end position="245"/>
    </location>
</feature>
<feature type="region of interest" description="Disordered" evidence="2">
    <location>
        <begin position="224"/>
        <end position="245"/>
    </location>
</feature>
<keyword evidence="1" id="KW-0175">Coiled coil</keyword>